<dbReference type="Proteomes" id="UP000257648">
    <property type="component" value="Segment"/>
</dbReference>
<keyword evidence="3" id="KW-1185">Reference proteome</keyword>
<reference evidence="3" key="1">
    <citation type="submission" date="2018-05" db="EMBL/GenBank/DDBJ databases">
        <authorList>
            <person name="You S."/>
        </authorList>
    </citation>
    <scope>NUCLEOTIDE SEQUENCE [LARGE SCALE GENOMIC DNA]</scope>
</reference>
<feature type="region of interest" description="Disordered" evidence="1">
    <location>
        <begin position="195"/>
        <end position="307"/>
    </location>
</feature>
<dbReference type="RefSeq" id="YP_009810887.1">
    <property type="nucleotide sequence ID" value="NC_048049.1"/>
</dbReference>
<feature type="compositionally biased region" description="Gly residues" evidence="1">
    <location>
        <begin position="197"/>
        <end position="211"/>
    </location>
</feature>
<dbReference type="GeneID" id="55001909"/>
<proteinExistence type="predicted"/>
<evidence type="ECO:0000256" key="1">
    <source>
        <dbReference type="SAM" id="MobiDB-lite"/>
    </source>
</evidence>
<feature type="compositionally biased region" description="Low complexity" evidence="1">
    <location>
        <begin position="271"/>
        <end position="298"/>
    </location>
</feature>
<evidence type="ECO:0000313" key="2">
    <source>
        <dbReference type="EMBL" id="AXQ70528.1"/>
    </source>
</evidence>
<dbReference type="EMBL" id="MH412654">
    <property type="protein sequence ID" value="AXQ70528.1"/>
    <property type="molecule type" value="Genomic_DNA"/>
</dbReference>
<feature type="compositionally biased region" description="Polar residues" evidence="1">
    <location>
        <begin position="220"/>
        <end position="232"/>
    </location>
</feature>
<feature type="compositionally biased region" description="Gly residues" evidence="1">
    <location>
        <begin position="260"/>
        <end position="270"/>
    </location>
</feature>
<evidence type="ECO:0000313" key="3">
    <source>
        <dbReference type="Proteomes" id="UP000257648"/>
    </source>
</evidence>
<name>A0A385EHI4_9CAUD</name>
<accession>A0A385EHI4</accession>
<organism evidence="2 3">
    <name type="scientific">Synechococcus phage S-T4</name>
    <dbReference type="NCBI Taxonomy" id="2268578"/>
    <lineage>
        <taxon>Viruses</taxon>
        <taxon>Duplodnaviria</taxon>
        <taxon>Heunggongvirae</taxon>
        <taxon>Uroviricota</taxon>
        <taxon>Caudoviricetes</taxon>
        <taxon>Pantevenvirales</taxon>
        <taxon>Kyanoviridae</taxon>
        <taxon>Tamkungvirus</taxon>
        <taxon>Tamkungvirus ST4</taxon>
    </lineage>
</organism>
<protein>
    <submittedName>
        <fullName evidence="2">Uncharacterized protein</fullName>
    </submittedName>
</protein>
<sequence length="482" mass="50544">MQPSNQLKGLVESYGNVYANRQQTEELKQIAETIINCVGVNMIENGYVESDVKEFFERSSIGKILDVFGEAVESEGVLQNVNESTGLYETHLRYIPGAMATRMKNESPEIVNRLASRLNEEDLHEFVGGLIQKGKQKARELKQGLQGVVKGAGKVAGNVLKSAPAAVEKGIKYTAGSALAGPLGGLAATKVPSVTGLLGGGRGRRGPGQGSGRPSKDPTAGSSTPSVKQPITKQPAGPDGTGPLRPRAGDERARPTTPSTGGGRSGGGSGSAATTRPSSGATAAPTQSTTSTAAPAPTTKKRTFNPLMQRTFGYQTGQAPDQIAKRKAAAAKAGADFGSAIKAGQKMKKESSELDLVVNHLFTEGYAETLDGALSMVEGMSDQFINNILEQVYMESAMVEFLIQSGEAESIEEANYIISELDEENLNLLIQSVMEGEANVKTIRALERKIQAGGGFGSAHGAAPGKQSLGAAYYKAVQRGRV</sequence>
<dbReference type="KEGG" id="vg:55001909"/>